<dbReference type="InterPro" id="IPR004843">
    <property type="entry name" value="Calcineurin-like_PHP"/>
</dbReference>
<evidence type="ECO:0000313" key="3">
    <source>
        <dbReference type="EMBL" id="MBY5959198.1"/>
    </source>
</evidence>
<proteinExistence type="predicted"/>
<dbReference type="Gene3D" id="3.60.21.10">
    <property type="match status" value="1"/>
</dbReference>
<keyword evidence="1" id="KW-0732">Signal</keyword>
<dbReference type="GO" id="GO:0046872">
    <property type="term" value="F:metal ion binding"/>
    <property type="evidence" value="ECO:0007669"/>
    <property type="project" value="InterPro"/>
</dbReference>
<evidence type="ECO:0000313" key="4">
    <source>
        <dbReference type="Proteomes" id="UP000753961"/>
    </source>
</evidence>
<name>A0A953HQV0_9BACT</name>
<dbReference type="EMBL" id="JAHVHU010000012">
    <property type="protein sequence ID" value="MBY5959198.1"/>
    <property type="molecule type" value="Genomic_DNA"/>
</dbReference>
<sequence length="410" mass="46809">MKNSTRQDRRDFLDKITKLGMLSFLPASPLLSSKEVAISAKSNKLLEVGPYLQNLSSEGITVMWTTTRNSFSWVEYGQSAFLHKKAFEYVGGLIQANNRIHRVRIQPLEPGVRLKYRIVSVEILDVKGSQYEFGEPEIGPIHEVAVPPKDEKSVRVAIFNDHHEIESTIPELLYRFGYQGNHQDFDVVVFNGDVFNNTNSETQIKDQFITPCVNVFASHTPLVFVQGNHEVRGAAARMLPQYFDFPTGKFYHTFDRGPVKFLVLDAGEDKADENWEYGGLAAFDRYRAEQRAWLEAEIQKDSFKNAKYRVLLIHISPWHSGTWHGTLHCREMFGDLLNQADIDVQISGHTHRYKYHEPDEDHNFPIFIGGGPQKGRRTLIKLHANQKQLKVKMLADSGALVKEKIITPKA</sequence>
<dbReference type="Pfam" id="PF00149">
    <property type="entry name" value="Metallophos"/>
    <property type="match status" value="1"/>
</dbReference>
<evidence type="ECO:0000259" key="2">
    <source>
        <dbReference type="Pfam" id="PF00149"/>
    </source>
</evidence>
<feature type="domain" description="Calcineurin-like phosphoesterase" evidence="2">
    <location>
        <begin position="155"/>
        <end position="353"/>
    </location>
</feature>
<dbReference type="PANTHER" id="PTHR22953:SF153">
    <property type="entry name" value="PURPLE ACID PHOSPHATASE"/>
    <property type="match status" value="1"/>
</dbReference>
<dbReference type="InterPro" id="IPR039331">
    <property type="entry name" value="PAPs-like"/>
</dbReference>
<organism evidence="3 4">
    <name type="scientific">Membranihabitans marinus</name>
    <dbReference type="NCBI Taxonomy" id="1227546"/>
    <lineage>
        <taxon>Bacteria</taxon>
        <taxon>Pseudomonadati</taxon>
        <taxon>Bacteroidota</taxon>
        <taxon>Saprospiria</taxon>
        <taxon>Saprospirales</taxon>
        <taxon>Saprospiraceae</taxon>
        <taxon>Membranihabitans</taxon>
    </lineage>
</organism>
<dbReference type="SUPFAM" id="SSF49363">
    <property type="entry name" value="Purple acid phosphatase, N-terminal domain"/>
    <property type="match status" value="1"/>
</dbReference>
<dbReference type="GO" id="GO:0003993">
    <property type="term" value="F:acid phosphatase activity"/>
    <property type="evidence" value="ECO:0007669"/>
    <property type="project" value="InterPro"/>
</dbReference>
<dbReference type="AlphaFoldDB" id="A0A953HQV0"/>
<protein>
    <submittedName>
        <fullName evidence="3">Metallophosphoesterase</fullName>
    </submittedName>
</protein>
<keyword evidence="4" id="KW-1185">Reference proteome</keyword>
<dbReference type="Proteomes" id="UP000753961">
    <property type="component" value="Unassembled WGS sequence"/>
</dbReference>
<dbReference type="RefSeq" id="WP_222580737.1">
    <property type="nucleotide sequence ID" value="NZ_JAHVHU010000012.1"/>
</dbReference>
<reference evidence="3" key="1">
    <citation type="submission" date="2021-06" db="EMBL/GenBank/DDBJ databases">
        <title>44 bacteria genomes isolated from Dapeng, Shenzhen.</title>
        <authorList>
            <person name="Zheng W."/>
            <person name="Yu S."/>
            <person name="Huang Y."/>
        </authorList>
    </citation>
    <scope>NUCLEOTIDE SEQUENCE</scope>
    <source>
        <strain evidence="3">DP5N28-2</strain>
    </source>
</reference>
<dbReference type="InterPro" id="IPR008963">
    <property type="entry name" value="Purple_acid_Pase-like_N"/>
</dbReference>
<gene>
    <name evidence="3" type="ORF">KUV50_13680</name>
</gene>
<comment type="caution">
    <text evidence="3">The sequence shown here is derived from an EMBL/GenBank/DDBJ whole genome shotgun (WGS) entry which is preliminary data.</text>
</comment>
<dbReference type="SUPFAM" id="SSF56300">
    <property type="entry name" value="Metallo-dependent phosphatases"/>
    <property type="match status" value="1"/>
</dbReference>
<dbReference type="InterPro" id="IPR029052">
    <property type="entry name" value="Metallo-depent_PP-like"/>
</dbReference>
<accession>A0A953HQV0</accession>
<evidence type="ECO:0000256" key="1">
    <source>
        <dbReference type="ARBA" id="ARBA00022729"/>
    </source>
</evidence>
<dbReference type="PANTHER" id="PTHR22953">
    <property type="entry name" value="ACID PHOSPHATASE RELATED"/>
    <property type="match status" value="1"/>
</dbReference>